<protein>
    <submittedName>
        <fullName evidence="2">Uncharacterized protein</fullName>
    </submittedName>
</protein>
<evidence type="ECO:0000313" key="3">
    <source>
        <dbReference type="Proteomes" id="UP001549184"/>
    </source>
</evidence>
<feature type="transmembrane region" description="Helical" evidence="1">
    <location>
        <begin position="72"/>
        <end position="89"/>
    </location>
</feature>
<keyword evidence="1" id="KW-1133">Transmembrane helix</keyword>
<keyword evidence="1" id="KW-0472">Membrane</keyword>
<keyword evidence="1" id="KW-0812">Transmembrane</keyword>
<organism evidence="2 3">
    <name type="scientific">Dyella japonica</name>
    <dbReference type="NCBI Taxonomy" id="231455"/>
    <lineage>
        <taxon>Bacteria</taxon>
        <taxon>Pseudomonadati</taxon>
        <taxon>Pseudomonadota</taxon>
        <taxon>Gammaproteobacteria</taxon>
        <taxon>Lysobacterales</taxon>
        <taxon>Rhodanobacteraceae</taxon>
        <taxon>Dyella</taxon>
    </lineage>
</organism>
<feature type="transmembrane region" description="Helical" evidence="1">
    <location>
        <begin position="134"/>
        <end position="155"/>
    </location>
</feature>
<proteinExistence type="predicted"/>
<sequence>MSPSTIFTLQLVLGYVAWLLCFRAYIWPWLRSIPRIDAHRAIATLHSFRFFGLVFAVPGVVGLHLPGSFASFAAYADLATGALAMLALFTARIRPVFWSLVVAFNAVGMADLLLDYFHAIRAGLPTMAGELGAAYAIPIIYVPLLMITHVTAFYLMMRSAANPTRAETRAPMQTADQMH</sequence>
<comment type="caution">
    <text evidence="2">The sequence shown here is derived from an EMBL/GenBank/DDBJ whole genome shotgun (WGS) entry which is preliminary data.</text>
</comment>
<accession>A0ABV2JRE4</accession>
<feature type="transmembrane region" description="Helical" evidence="1">
    <location>
        <begin position="6"/>
        <end position="26"/>
    </location>
</feature>
<evidence type="ECO:0000313" key="2">
    <source>
        <dbReference type="EMBL" id="MET3651397.1"/>
    </source>
</evidence>
<dbReference type="Proteomes" id="UP001549184">
    <property type="component" value="Unassembled WGS sequence"/>
</dbReference>
<keyword evidence="3" id="KW-1185">Reference proteome</keyword>
<feature type="transmembrane region" description="Helical" evidence="1">
    <location>
        <begin position="47"/>
        <end position="66"/>
    </location>
</feature>
<dbReference type="RefSeq" id="WP_354012834.1">
    <property type="nucleotide sequence ID" value="NZ_JBEPMU010000001.1"/>
</dbReference>
<reference evidence="2 3" key="1">
    <citation type="submission" date="2024-06" db="EMBL/GenBank/DDBJ databases">
        <title>Sorghum-associated microbial communities from plants grown in Nebraska, USA.</title>
        <authorList>
            <person name="Schachtman D."/>
        </authorList>
    </citation>
    <scope>NUCLEOTIDE SEQUENCE [LARGE SCALE GENOMIC DNA]</scope>
    <source>
        <strain evidence="2 3">1073</strain>
    </source>
</reference>
<feature type="transmembrane region" description="Helical" evidence="1">
    <location>
        <begin position="96"/>
        <end position="114"/>
    </location>
</feature>
<name>A0ABV2JRE4_9GAMM</name>
<gene>
    <name evidence="2" type="ORF">ABIC75_001099</name>
</gene>
<dbReference type="EMBL" id="JBEPMU010000001">
    <property type="protein sequence ID" value="MET3651397.1"/>
    <property type="molecule type" value="Genomic_DNA"/>
</dbReference>
<evidence type="ECO:0000256" key="1">
    <source>
        <dbReference type="SAM" id="Phobius"/>
    </source>
</evidence>